<name>A0ACC4B1T2_POPAL</name>
<evidence type="ECO:0000313" key="1">
    <source>
        <dbReference type="EMBL" id="KAL3572502.1"/>
    </source>
</evidence>
<dbReference type="Proteomes" id="UP000309997">
    <property type="component" value="Unassembled WGS sequence"/>
</dbReference>
<evidence type="ECO:0000313" key="2">
    <source>
        <dbReference type="Proteomes" id="UP000309997"/>
    </source>
</evidence>
<comment type="caution">
    <text evidence="1">The sequence shown here is derived from an EMBL/GenBank/DDBJ whole genome shotgun (WGS) entry which is preliminary data.</text>
</comment>
<sequence>MGDVNRGNQGRTSMSTPLVDGLTVSEAAGDDVKKTSRDQREALPGEPICVVCGRYGEYICDQTDSDICSLECKQTLLGRAADTHLPVGHPLPKRLAATDECFYVRDSESLPLTSDQTELLRRKLEIHVKGDSVPDPILSFSSCDLPEKLQHNMQTLGYDMPTPIQMQGIAAALTGKSLLASADTGSGKTASFLVPVVSRCATFRHGNLSKSKKPLAMVLTPTRELCIQVEEQAKLLGKGLPFKTALVIGGEAMPRQLYRIQQGVELIVGTPGRLIDLLAKHDIELDDIMILVLDEVDCMLQKGFRDQVMQIFRALSQPQVLMYSATMSQEVEKMASSMAKDLIFVSIGQPNRPSKAVKQLAIWVESKQKKQKLFDILMSKQHFLPPSIVYVGSRIGADLLSNAITVTTGLKALSIHGEKSMKERREIMKSFLVGEVPLVVATGVLGRGVDLLGVRQVIVFDMPNSIKEYVHQIGRASRMGEDGTSIVFVNEENRNLFPDLVEVLKSSGAVIPRELVNSRYVKRSFPMVKGQRKRKQFSCPCAIRWVKKERQQDNEDDRMIALVLTEEYANLDGGVAKRLSNLAPVPHVPRINSYIPNLSDASLDHQRLLQRLNVYGLYEVKVSGDGNCQFRALSEQMFKSPEHHKHVRKDVVKQLKEHRSLYEGHVPMKYKRYRKKMAKSGEWGDHVTLQAAADKFAAKICLLTSFRDTCFIEIMPQYQPPKRELWLSFWSEVHYNSLYEIRGRCSCSTEAKEETLVVLDEAETVDFGQPNSGNQAVEGKATTGLAVLVAATCIRAQLSMDLSLQTKDRAYSYTTTCTCFTSQLLFLQFYATLTKGASPKRVLDVPFGRNYAPTWAFDHIKYINGGSEIQLKLDNFTGTGFQSKGSYLFGHFSMHIKMVPGDSAGTVTAFYVCTASLSKSFCESEMEEACSLSVPCLGRRIQDNNLQISRSVPRAESKIHGCHRSSPVFYSNLGLSMRSASKEFLVPGNHELQEKAEYGKERTSGEAKCAVILPPLSILNSSYSHHSIEIKHQKGEDN</sequence>
<accession>A0ACC4B1T2</accession>
<reference evidence="1 2" key="1">
    <citation type="journal article" date="2024" name="Plant Biotechnol. J.">
        <title>Genome and CRISPR/Cas9 system of a widespread forest tree (Populus alba) in the world.</title>
        <authorList>
            <person name="Liu Y.J."/>
            <person name="Jiang P.F."/>
            <person name="Han X.M."/>
            <person name="Li X.Y."/>
            <person name="Wang H.M."/>
            <person name="Wang Y.J."/>
            <person name="Wang X.X."/>
            <person name="Zeng Q.Y."/>
        </authorList>
    </citation>
    <scope>NUCLEOTIDE SEQUENCE [LARGE SCALE GENOMIC DNA]</scope>
    <source>
        <strain evidence="2">cv. PAL-ZL1</strain>
    </source>
</reference>
<gene>
    <name evidence="1" type="ORF">D5086_026406</name>
</gene>
<protein>
    <submittedName>
        <fullName evidence="1">Uncharacterized protein</fullName>
    </submittedName>
</protein>
<keyword evidence="2" id="KW-1185">Reference proteome</keyword>
<organism evidence="1 2">
    <name type="scientific">Populus alba</name>
    <name type="common">White poplar</name>
    <dbReference type="NCBI Taxonomy" id="43335"/>
    <lineage>
        <taxon>Eukaryota</taxon>
        <taxon>Viridiplantae</taxon>
        <taxon>Streptophyta</taxon>
        <taxon>Embryophyta</taxon>
        <taxon>Tracheophyta</taxon>
        <taxon>Spermatophyta</taxon>
        <taxon>Magnoliopsida</taxon>
        <taxon>eudicotyledons</taxon>
        <taxon>Gunneridae</taxon>
        <taxon>Pentapetalae</taxon>
        <taxon>rosids</taxon>
        <taxon>fabids</taxon>
        <taxon>Malpighiales</taxon>
        <taxon>Salicaceae</taxon>
        <taxon>Saliceae</taxon>
        <taxon>Populus</taxon>
    </lineage>
</organism>
<dbReference type="EMBL" id="RCHU02000014">
    <property type="protein sequence ID" value="KAL3572502.1"/>
    <property type="molecule type" value="Genomic_DNA"/>
</dbReference>
<proteinExistence type="predicted"/>